<dbReference type="KEGG" id="rpod:E0E05_00335"/>
<protein>
    <submittedName>
        <fullName evidence="2">Uncharacterized protein</fullName>
    </submittedName>
</protein>
<feature type="chain" id="PRO_5020685444" evidence="1">
    <location>
        <begin position="23"/>
        <end position="65"/>
    </location>
</feature>
<evidence type="ECO:0000313" key="3">
    <source>
        <dbReference type="Proteomes" id="UP000293719"/>
    </source>
</evidence>
<gene>
    <name evidence="2" type="ORF">E0E05_00335</name>
</gene>
<dbReference type="OrthoDB" id="9954344at2"/>
<dbReference type="Proteomes" id="UP000293719">
    <property type="component" value="Chromosome"/>
</dbReference>
<dbReference type="AlphaFoldDB" id="A0A4P6UXY9"/>
<evidence type="ECO:0000256" key="1">
    <source>
        <dbReference type="SAM" id="SignalP"/>
    </source>
</evidence>
<evidence type="ECO:0000313" key="2">
    <source>
        <dbReference type="EMBL" id="QBK29174.1"/>
    </source>
</evidence>
<dbReference type="GeneID" id="90765726"/>
<reference evidence="2 3" key="1">
    <citation type="journal article" date="2017" name="Int. J. Syst. Evol. Microbiol.">
        <title>Roseitalea porphyridii gen. nov., sp. nov., isolated from a red alga, and reclassification of Hoeflea suaedae Chung et al. 2013 as Pseudohoeflea suaedae gen. nov., comb. nov.</title>
        <authorList>
            <person name="Hyeon J.W."/>
            <person name="Jeong S.E."/>
            <person name="Baek K."/>
            <person name="Jeon C.O."/>
        </authorList>
    </citation>
    <scope>NUCLEOTIDE SEQUENCE [LARGE SCALE GENOMIC DNA]</scope>
    <source>
        <strain evidence="2 3">MA7-20</strain>
    </source>
</reference>
<dbReference type="PROSITE" id="PS51257">
    <property type="entry name" value="PROKAR_LIPOPROTEIN"/>
    <property type="match status" value="1"/>
</dbReference>
<sequence length="65" mass="7021">MRMKTVSLTAAFLLAGATVASAGCNWSKDVVAQTPVDHGKMTRVEVAEAPVDAWLIEYLEAWQNA</sequence>
<feature type="signal peptide" evidence="1">
    <location>
        <begin position="1"/>
        <end position="22"/>
    </location>
</feature>
<organism evidence="2 3">
    <name type="scientific">Roseitalea porphyridii</name>
    <dbReference type="NCBI Taxonomy" id="1852022"/>
    <lineage>
        <taxon>Bacteria</taxon>
        <taxon>Pseudomonadati</taxon>
        <taxon>Pseudomonadota</taxon>
        <taxon>Alphaproteobacteria</taxon>
        <taxon>Hyphomicrobiales</taxon>
        <taxon>Ahrensiaceae</taxon>
        <taxon>Roseitalea</taxon>
    </lineage>
</organism>
<name>A0A4P6UXY9_9HYPH</name>
<keyword evidence="1" id="KW-0732">Signal</keyword>
<dbReference type="RefSeq" id="WP_131614877.1">
    <property type="nucleotide sequence ID" value="NZ_CP036532.1"/>
</dbReference>
<keyword evidence="3" id="KW-1185">Reference proteome</keyword>
<proteinExistence type="predicted"/>
<dbReference type="EMBL" id="CP036532">
    <property type="protein sequence ID" value="QBK29174.1"/>
    <property type="molecule type" value="Genomic_DNA"/>
</dbReference>
<accession>A0A4P6UXY9</accession>